<dbReference type="Gene3D" id="1.10.510.10">
    <property type="entry name" value="Transferase(Phosphotransferase) domain 1"/>
    <property type="match status" value="1"/>
</dbReference>
<dbReference type="InterPro" id="IPR051564">
    <property type="entry name" value="LRR_receptor-like_kinase"/>
</dbReference>
<dbReference type="PANTHER" id="PTHR48055">
    <property type="entry name" value="LEUCINE-RICH REPEAT RECEPTOR PROTEIN KINASE EMS1"/>
    <property type="match status" value="1"/>
</dbReference>
<keyword evidence="3" id="KW-1185">Reference proteome</keyword>
<dbReference type="GO" id="GO:0004672">
    <property type="term" value="F:protein kinase activity"/>
    <property type="evidence" value="ECO:0007669"/>
    <property type="project" value="InterPro"/>
</dbReference>
<dbReference type="InterPro" id="IPR000719">
    <property type="entry name" value="Prot_kinase_dom"/>
</dbReference>
<dbReference type="Proteomes" id="UP000026962">
    <property type="component" value="Chromosome 11"/>
</dbReference>
<reference evidence="2" key="1">
    <citation type="submission" date="2015-04" db="UniProtKB">
        <authorList>
            <consortium name="EnsemblPlants"/>
        </authorList>
    </citation>
    <scope>IDENTIFICATION</scope>
</reference>
<dbReference type="PANTHER" id="PTHR48055:SF50">
    <property type="entry name" value="PROTEIN KINASE DOMAIN-CONTAINING PROTEIN"/>
    <property type="match status" value="1"/>
</dbReference>
<dbReference type="EnsemblPlants" id="OPUNC11G13470.1">
    <property type="protein sequence ID" value="OPUNC11G13470.1"/>
    <property type="gene ID" value="OPUNC11G13470"/>
</dbReference>
<accession>A0A0E0MG58</accession>
<dbReference type="GO" id="GO:0016020">
    <property type="term" value="C:membrane"/>
    <property type="evidence" value="ECO:0007669"/>
    <property type="project" value="TreeGrafter"/>
</dbReference>
<evidence type="ECO:0000313" key="2">
    <source>
        <dbReference type="EnsemblPlants" id="OPUNC11G13470.1"/>
    </source>
</evidence>
<feature type="domain" description="Protein kinase" evidence="1">
    <location>
        <begin position="1"/>
        <end position="214"/>
    </location>
</feature>
<name>A0A0E0MG58_ORYPU</name>
<evidence type="ECO:0000259" key="1">
    <source>
        <dbReference type="PROSITE" id="PS50011"/>
    </source>
</evidence>
<dbReference type="PROSITE" id="PS50011">
    <property type="entry name" value="PROTEIN_KINASE_DOM"/>
    <property type="match status" value="1"/>
</dbReference>
<organism evidence="2">
    <name type="scientific">Oryza punctata</name>
    <name type="common">Red rice</name>
    <dbReference type="NCBI Taxonomy" id="4537"/>
    <lineage>
        <taxon>Eukaryota</taxon>
        <taxon>Viridiplantae</taxon>
        <taxon>Streptophyta</taxon>
        <taxon>Embryophyta</taxon>
        <taxon>Tracheophyta</taxon>
        <taxon>Spermatophyta</taxon>
        <taxon>Magnoliopsida</taxon>
        <taxon>Liliopsida</taxon>
        <taxon>Poales</taxon>
        <taxon>Poaceae</taxon>
        <taxon>BOP clade</taxon>
        <taxon>Oryzoideae</taxon>
        <taxon>Oryzeae</taxon>
        <taxon>Oryzinae</taxon>
        <taxon>Oryza</taxon>
    </lineage>
</organism>
<dbReference type="InterPro" id="IPR001245">
    <property type="entry name" value="Ser-Thr/Tyr_kinase_cat_dom"/>
</dbReference>
<dbReference type="Gramene" id="OPUNC11G13470.1">
    <property type="protein sequence ID" value="OPUNC11G13470.1"/>
    <property type="gene ID" value="OPUNC11G13470"/>
</dbReference>
<protein>
    <recommendedName>
        <fullName evidence="1">Protein kinase domain-containing protein</fullName>
    </recommendedName>
</protein>
<sequence length="234" mass="25880">MPRGDLHALLYLTRTDANPASTPSHIALAQRLGIMVDVADALEYLHHDNQGTIIHSYNILLDDNMTAHVGDFGLSRFKVDSLASSFADSISTSSIAIKGRIGYVAPDLVCNLQSVQQVVKFSTTGDRPTDDLFKDGLNIVRYVEMNFPDRISHILDPDLQEDECDVSQRTSLAMKENSLECILSMLNIGLRCTNPCPNEHMDMQGVAARLHRIREAYQGGNLYRTPGTMDGQSD</sequence>
<dbReference type="InterPro" id="IPR011009">
    <property type="entry name" value="Kinase-like_dom_sf"/>
</dbReference>
<dbReference type="AlphaFoldDB" id="A0A0E0MG58"/>
<dbReference type="GO" id="GO:0005524">
    <property type="term" value="F:ATP binding"/>
    <property type="evidence" value="ECO:0007669"/>
    <property type="project" value="InterPro"/>
</dbReference>
<evidence type="ECO:0000313" key="3">
    <source>
        <dbReference type="Proteomes" id="UP000026962"/>
    </source>
</evidence>
<reference evidence="2" key="2">
    <citation type="submission" date="2018-05" db="EMBL/GenBank/DDBJ databases">
        <title>OpunRS2 (Oryza punctata Reference Sequence Version 2).</title>
        <authorList>
            <person name="Zhang J."/>
            <person name="Kudrna D."/>
            <person name="Lee S."/>
            <person name="Talag J."/>
            <person name="Welchert J."/>
            <person name="Wing R.A."/>
        </authorList>
    </citation>
    <scope>NUCLEOTIDE SEQUENCE [LARGE SCALE GENOMIC DNA]</scope>
</reference>
<dbReference type="SUPFAM" id="SSF56112">
    <property type="entry name" value="Protein kinase-like (PK-like)"/>
    <property type="match status" value="1"/>
</dbReference>
<dbReference type="Pfam" id="PF07714">
    <property type="entry name" value="PK_Tyr_Ser-Thr"/>
    <property type="match status" value="1"/>
</dbReference>
<proteinExistence type="predicted"/>
<dbReference type="HOGENOM" id="CLU_000288_21_4_1"/>